<dbReference type="Proteomes" id="UP000190285">
    <property type="component" value="Unassembled WGS sequence"/>
</dbReference>
<dbReference type="InterPro" id="IPR014710">
    <property type="entry name" value="RmlC-like_jellyroll"/>
</dbReference>
<evidence type="ECO:0000313" key="4">
    <source>
        <dbReference type="Proteomes" id="UP000190285"/>
    </source>
</evidence>
<dbReference type="RefSeq" id="WP_079493372.1">
    <property type="nucleotide sequence ID" value="NZ_FUZT01000009.1"/>
</dbReference>
<dbReference type="SUPFAM" id="SSF47413">
    <property type="entry name" value="lambda repressor-like DNA-binding domains"/>
    <property type="match status" value="1"/>
</dbReference>
<dbReference type="PANTHER" id="PTHR46797">
    <property type="entry name" value="HTH-TYPE TRANSCRIPTIONAL REGULATOR"/>
    <property type="match status" value="1"/>
</dbReference>
<dbReference type="PROSITE" id="PS50943">
    <property type="entry name" value="HTH_CROC1"/>
    <property type="match status" value="1"/>
</dbReference>
<proteinExistence type="predicted"/>
<keyword evidence="1" id="KW-0238">DNA-binding</keyword>
<feature type="domain" description="HTH cro/C1-type" evidence="2">
    <location>
        <begin position="6"/>
        <end position="60"/>
    </location>
</feature>
<dbReference type="OrthoDB" id="9814553at2"/>
<dbReference type="InterPro" id="IPR013096">
    <property type="entry name" value="Cupin_2"/>
</dbReference>
<protein>
    <submittedName>
        <fullName evidence="3">Transcriptional regulator, XRE family with cupin sensor</fullName>
    </submittedName>
</protein>
<gene>
    <name evidence="3" type="ORF">SAMN02194393_03551</name>
</gene>
<dbReference type="SUPFAM" id="SSF51182">
    <property type="entry name" value="RmlC-like cupins"/>
    <property type="match status" value="1"/>
</dbReference>
<dbReference type="InterPro" id="IPR011051">
    <property type="entry name" value="RmlC_Cupin_sf"/>
</dbReference>
<accession>A0A1T5LYP1</accession>
<reference evidence="3 4" key="1">
    <citation type="submission" date="2017-02" db="EMBL/GenBank/DDBJ databases">
        <authorList>
            <person name="Peterson S.W."/>
        </authorList>
    </citation>
    <scope>NUCLEOTIDE SEQUENCE [LARGE SCALE GENOMIC DNA]</scope>
    <source>
        <strain evidence="3 4">M1</strain>
    </source>
</reference>
<organism evidence="3 4">
    <name type="scientific">Maledivibacter halophilus</name>
    <dbReference type="NCBI Taxonomy" id="36842"/>
    <lineage>
        <taxon>Bacteria</taxon>
        <taxon>Bacillati</taxon>
        <taxon>Bacillota</taxon>
        <taxon>Clostridia</taxon>
        <taxon>Peptostreptococcales</taxon>
        <taxon>Caminicellaceae</taxon>
        <taxon>Maledivibacter</taxon>
    </lineage>
</organism>
<dbReference type="GO" id="GO:0003677">
    <property type="term" value="F:DNA binding"/>
    <property type="evidence" value="ECO:0007669"/>
    <property type="project" value="UniProtKB-KW"/>
</dbReference>
<dbReference type="GO" id="GO:0003700">
    <property type="term" value="F:DNA-binding transcription factor activity"/>
    <property type="evidence" value="ECO:0007669"/>
    <property type="project" value="TreeGrafter"/>
</dbReference>
<dbReference type="EMBL" id="FUZT01000009">
    <property type="protein sequence ID" value="SKC81120.1"/>
    <property type="molecule type" value="Genomic_DNA"/>
</dbReference>
<dbReference type="Gene3D" id="2.60.120.10">
    <property type="entry name" value="Jelly Rolls"/>
    <property type="match status" value="1"/>
</dbReference>
<evidence type="ECO:0000313" key="3">
    <source>
        <dbReference type="EMBL" id="SKC81120.1"/>
    </source>
</evidence>
<evidence type="ECO:0000256" key="1">
    <source>
        <dbReference type="ARBA" id="ARBA00023125"/>
    </source>
</evidence>
<dbReference type="InterPro" id="IPR001387">
    <property type="entry name" value="Cro/C1-type_HTH"/>
</dbReference>
<name>A0A1T5LYP1_9FIRM</name>
<dbReference type="PANTHER" id="PTHR46797:SF25">
    <property type="entry name" value="TRANSCRIPTIONAL REGULATOR"/>
    <property type="match status" value="1"/>
</dbReference>
<dbReference type="InterPro" id="IPR050807">
    <property type="entry name" value="TransReg_Diox_bact_type"/>
</dbReference>
<dbReference type="InterPro" id="IPR010982">
    <property type="entry name" value="Lambda_DNA-bd_dom_sf"/>
</dbReference>
<dbReference type="AlphaFoldDB" id="A0A1T5LYP1"/>
<dbReference type="SMART" id="SM00530">
    <property type="entry name" value="HTH_XRE"/>
    <property type="match status" value="1"/>
</dbReference>
<dbReference type="GO" id="GO:0005829">
    <property type="term" value="C:cytosol"/>
    <property type="evidence" value="ECO:0007669"/>
    <property type="project" value="TreeGrafter"/>
</dbReference>
<dbReference type="Pfam" id="PF07883">
    <property type="entry name" value="Cupin_2"/>
    <property type="match status" value="1"/>
</dbReference>
<sequence length="184" mass="21438">MIGSKIRKIRQEKGLTLNQVANITNFTASYLSQIERNMTEPSISSLRKIAQAFNVPIYFFLSDEDEEEKFFIKTKDRKIMKLPKSNIFYEFLTPMPNEMDWQMKFVSGYFEIKPKKSASKDFFIHKTDEAIIILEGTMELILGEKHYFMEKGDSVYIKENIPHKMINNGNSTVKGIFIISPPVF</sequence>
<dbReference type="Gene3D" id="1.10.260.40">
    <property type="entry name" value="lambda repressor-like DNA-binding domains"/>
    <property type="match status" value="1"/>
</dbReference>
<evidence type="ECO:0000259" key="2">
    <source>
        <dbReference type="PROSITE" id="PS50943"/>
    </source>
</evidence>
<keyword evidence="4" id="KW-1185">Reference proteome</keyword>
<dbReference type="Pfam" id="PF01381">
    <property type="entry name" value="HTH_3"/>
    <property type="match status" value="1"/>
</dbReference>
<dbReference type="CDD" id="cd02209">
    <property type="entry name" value="cupin_XRE_C"/>
    <property type="match status" value="1"/>
</dbReference>
<dbReference type="CDD" id="cd00093">
    <property type="entry name" value="HTH_XRE"/>
    <property type="match status" value="1"/>
</dbReference>
<dbReference type="STRING" id="36842.SAMN02194393_03551"/>